<feature type="binding site" evidence="10">
    <location>
        <position position="40"/>
    </location>
    <ligand>
        <name>Mg(2+)</name>
        <dbReference type="ChEBI" id="CHEBI:18420"/>
    </ligand>
</feature>
<evidence type="ECO:0000256" key="3">
    <source>
        <dbReference type="ARBA" id="ARBA00022723"/>
    </source>
</evidence>
<dbReference type="GO" id="GO:0009117">
    <property type="term" value="P:nucleotide metabolic process"/>
    <property type="evidence" value="ECO:0007669"/>
    <property type="project" value="UniProtKB-KW"/>
</dbReference>
<reference evidence="12" key="1">
    <citation type="journal article" date="2021" name="bioRxiv">
        <title>Unraveling nitrogen, sulfur and carbon metabolic pathways and microbial community transcriptional responses to substrate deprivation and toxicity stresses in a bioreactor mimicking anoxic brackish coastal sediment conditions.</title>
        <authorList>
            <person name="Martins P.D."/>
            <person name="Echeveste M.J."/>
            <person name="Arshad A."/>
            <person name="Kurth J."/>
            <person name="Ouboter H."/>
            <person name="Jetten M.S.M."/>
            <person name="Welte C.U."/>
        </authorList>
    </citation>
    <scope>NUCLEOTIDE SEQUENCE</scope>
    <source>
        <strain evidence="12">MAG_39</strain>
    </source>
</reference>
<dbReference type="InterPro" id="IPR020922">
    <property type="entry name" value="dITP/XTP_pyrophosphatase"/>
</dbReference>
<feature type="binding site" evidence="10">
    <location>
        <position position="175"/>
    </location>
    <ligand>
        <name>substrate</name>
    </ligand>
</feature>
<dbReference type="Gene3D" id="3.90.950.10">
    <property type="match status" value="1"/>
</dbReference>
<dbReference type="Proteomes" id="UP000705867">
    <property type="component" value="Unassembled WGS sequence"/>
</dbReference>
<feature type="binding site" evidence="10">
    <location>
        <begin position="180"/>
        <end position="181"/>
    </location>
    <ligand>
        <name>substrate</name>
    </ligand>
</feature>
<dbReference type="CDD" id="cd00515">
    <property type="entry name" value="HAM1"/>
    <property type="match status" value="1"/>
</dbReference>
<keyword evidence="5 10" id="KW-0378">Hydrolase</keyword>
<dbReference type="GO" id="GO:0005829">
    <property type="term" value="C:cytosol"/>
    <property type="evidence" value="ECO:0007669"/>
    <property type="project" value="TreeGrafter"/>
</dbReference>
<feature type="binding site" evidence="10">
    <location>
        <begin position="7"/>
        <end position="12"/>
    </location>
    <ligand>
        <name>substrate</name>
    </ligand>
</feature>
<dbReference type="PANTHER" id="PTHR11067">
    <property type="entry name" value="INOSINE TRIPHOSPHATE PYROPHOSPHATASE/HAM1 PROTEIN"/>
    <property type="match status" value="1"/>
</dbReference>
<feature type="binding site" evidence="10">
    <location>
        <position position="70"/>
    </location>
    <ligand>
        <name>substrate</name>
    </ligand>
</feature>
<reference evidence="12" key="2">
    <citation type="submission" date="2021-08" db="EMBL/GenBank/DDBJ databases">
        <authorList>
            <person name="Dalcin Martins P."/>
        </authorList>
    </citation>
    <scope>NUCLEOTIDE SEQUENCE</scope>
    <source>
        <strain evidence="12">MAG_39</strain>
    </source>
</reference>
<dbReference type="EC" id="3.6.1.66" evidence="10"/>
<dbReference type="EMBL" id="JAIOIV010000124">
    <property type="protein sequence ID" value="MBZ0157645.1"/>
    <property type="molecule type" value="Genomic_DNA"/>
</dbReference>
<comment type="function">
    <text evidence="10">Pyrophosphatase that catalyzes the hydrolysis of nucleoside triphosphates to their monophosphate derivatives, with a high preference for the non-canonical purine nucleotides XTP (xanthosine triphosphate), dITP (deoxyinosine triphosphate) and ITP. Seems to function as a house-cleaning enzyme that removes non-canonical purine nucleotides from the nucleotide pool, thus preventing their incorporation into DNA/RNA and avoiding chromosomal lesions.</text>
</comment>
<evidence type="ECO:0000256" key="5">
    <source>
        <dbReference type="ARBA" id="ARBA00022801"/>
    </source>
</evidence>
<keyword evidence="4 10" id="KW-0547">Nucleotide-binding</keyword>
<comment type="catalytic activity">
    <reaction evidence="9 10">
        <text>XTP + H2O = XMP + diphosphate + H(+)</text>
        <dbReference type="Rhea" id="RHEA:28610"/>
        <dbReference type="ChEBI" id="CHEBI:15377"/>
        <dbReference type="ChEBI" id="CHEBI:15378"/>
        <dbReference type="ChEBI" id="CHEBI:33019"/>
        <dbReference type="ChEBI" id="CHEBI:57464"/>
        <dbReference type="ChEBI" id="CHEBI:61314"/>
        <dbReference type="EC" id="3.6.1.66"/>
    </reaction>
</comment>
<dbReference type="AlphaFoldDB" id="A0A953JFE5"/>
<keyword evidence="3 10" id="KW-0479">Metal-binding</keyword>
<comment type="cofactor">
    <cofactor evidence="10">
        <name>Mg(2+)</name>
        <dbReference type="ChEBI" id="CHEBI:18420"/>
    </cofactor>
    <text evidence="10">Binds 1 Mg(2+) ion per subunit.</text>
</comment>
<dbReference type="NCBIfam" id="TIGR00042">
    <property type="entry name" value="RdgB/HAM1 family non-canonical purine NTP pyrophosphatase"/>
    <property type="match status" value="1"/>
</dbReference>
<evidence type="ECO:0000256" key="8">
    <source>
        <dbReference type="ARBA" id="ARBA00051875"/>
    </source>
</evidence>
<evidence type="ECO:0000256" key="11">
    <source>
        <dbReference type="RuleBase" id="RU003781"/>
    </source>
</evidence>
<feature type="binding site" evidence="10">
    <location>
        <begin position="152"/>
        <end position="155"/>
    </location>
    <ligand>
        <name>substrate</name>
    </ligand>
</feature>
<evidence type="ECO:0000256" key="4">
    <source>
        <dbReference type="ARBA" id="ARBA00022741"/>
    </source>
</evidence>
<comment type="catalytic activity">
    <reaction evidence="10">
        <text>ITP + H2O = IMP + diphosphate + H(+)</text>
        <dbReference type="Rhea" id="RHEA:29399"/>
        <dbReference type="ChEBI" id="CHEBI:15377"/>
        <dbReference type="ChEBI" id="CHEBI:15378"/>
        <dbReference type="ChEBI" id="CHEBI:33019"/>
        <dbReference type="ChEBI" id="CHEBI:58053"/>
        <dbReference type="ChEBI" id="CHEBI:61402"/>
        <dbReference type="EC" id="3.6.1.66"/>
    </reaction>
</comment>
<evidence type="ECO:0000256" key="1">
    <source>
        <dbReference type="ARBA" id="ARBA00008023"/>
    </source>
</evidence>
<protein>
    <recommendedName>
        <fullName evidence="10">dITP/XTP pyrophosphatase</fullName>
        <ecNumber evidence="10">3.6.1.66</ecNumber>
    </recommendedName>
    <alternativeName>
        <fullName evidence="10">Non-canonical purine NTP pyrophosphatase</fullName>
    </alternativeName>
    <alternativeName>
        <fullName evidence="10">Non-standard purine NTP pyrophosphatase</fullName>
    </alternativeName>
    <alternativeName>
        <fullName evidence="10">Nucleoside-triphosphate diphosphatase</fullName>
    </alternativeName>
    <alternativeName>
        <fullName evidence="10">Nucleoside-triphosphate pyrophosphatase</fullName>
        <shortName evidence="10">NTPase</shortName>
    </alternativeName>
</protein>
<evidence type="ECO:0000313" key="12">
    <source>
        <dbReference type="EMBL" id="MBZ0157645.1"/>
    </source>
</evidence>
<accession>A0A953JFE5</accession>
<dbReference type="GO" id="GO:0046872">
    <property type="term" value="F:metal ion binding"/>
    <property type="evidence" value="ECO:0007669"/>
    <property type="project" value="UniProtKB-KW"/>
</dbReference>
<dbReference type="NCBIfam" id="NF011397">
    <property type="entry name" value="PRK14822.1"/>
    <property type="match status" value="1"/>
</dbReference>
<dbReference type="GO" id="GO:0035870">
    <property type="term" value="F:dITP diphosphatase activity"/>
    <property type="evidence" value="ECO:0007669"/>
    <property type="project" value="UniProtKB-UniRule"/>
</dbReference>
<comment type="similarity">
    <text evidence="1 10 11">Belongs to the HAM1 NTPase family.</text>
</comment>
<dbReference type="SUPFAM" id="SSF52972">
    <property type="entry name" value="ITPase-like"/>
    <property type="match status" value="1"/>
</dbReference>
<evidence type="ECO:0000256" key="6">
    <source>
        <dbReference type="ARBA" id="ARBA00022842"/>
    </source>
</evidence>
<dbReference type="InterPro" id="IPR029001">
    <property type="entry name" value="ITPase-like_fam"/>
</dbReference>
<evidence type="ECO:0000256" key="9">
    <source>
        <dbReference type="ARBA" id="ARBA00052017"/>
    </source>
</evidence>
<sequence length="198" mass="21440">MEIVLATRNKKKVEEMRRILRLEEMTLLTLDSFPFCPEVEEDADSFEGNARKKALAIAQCTGKTAVADDSGLEVYALGGAPGVLSARYAGEGASDEANMEKLLCALEAVPEEERGARFVCCIVLAFPGGETVSFSGTVEGTIGREGRGRKGFGYDPLFYPEGHSRTFAEMEPGEKDALSHRKRALEKLAEYLRAPAGG</sequence>
<evidence type="ECO:0000256" key="7">
    <source>
        <dbReference type="ARBA" id="ARBA00023080"/>
    </source>
</evidence>
<evidence type="ECO:0000256" key="2">
    <source>
        <dbReference type="ARBA" id="ARBA00011738"/>
    </source>
</evidence>
<dbReference type="PANTHER" id="PTHR11067:SF9">
    <property type="entry name" value="INOSINE TRIPHOSPHATE PYROPHOSPHATASE"/>
    <property type="match status" value="1"/>
</dbReference>
<dbReference type="GO" id="GO:0000166">
    <property type="term" value="F:nucleotide binding"/>
    <property type="evidence" value="ECO:0007669"/>
    <property type="project" value="UniProtKB-KW"/>
</dbReference>
<dbReference type="InterPro" id="IPR002637">
    <property type="entry name" value="RdgB/HAM1"/>
</dbReference>
<comment type="caution">
    <text evidence="12">The sequence shown here is derived from an EMBL/GenBank/DDBJ whole genome shotgun (WGS) entry which is preliminary data.</text>
</comment>
<name>A0A953JFE5_9BACT</name>
<dbReference type="GO" id="GO:0017111">
    <property type="term" value="F:ribonucleoside triphosphate phosphatase activity"/>
    <property type="evidence" value="ECO:0007669"/>
    <property type="project" value="InterPro"/>
</dbReference>
<dbReference type="HAMAP" id="MF_01405">
    <property type="entry name" value="Non_canon_purine_NTPase"/>
    <property type="match status" value="1"/>
</dbReference>
<dbReference type="Pfam" id="PF01725">
    <property type="entry name" value="Ham1p_like"/>
    <property type="match status" value="1"/>
</dbReference>
<comment type="catalytic activity">
    <reaction evidence="8 10">
        <text>dITP + H2O = dIMP + diphosphate + H(+)</text>
        <dbReference type="Rhea" id="RHEA:28342"/>
        <dbReference type="ChEBI" id="CHEBI:15377"/>
        <dbReference type="ChEBI" id="CHEBI:15378"/>
        <dbReference type="ChEBI" id="CHEBI:33019"/>
        <dbReference type="ChEBI" id="CHEBI:61194"/>
        <dbReference type="ChEBI" id="CHEBI:61382"/>
        <dbReference type="EC" id="3.6.1.66"/>
    </reaction>
</comment>
<keyword evidence="6 10" id="KW-0460">Magnesium</keyword>
<dbReference type="GO" id="GO:0009146">
    <property type="term" value="P:purine nucleoside triphosphate catabolic process"/>
    <property type="evidence" value="ECO:0007669"/>
    <property type="project" value="UniProtKB-UniRule"/>
</dbReference>
<feature type="binding site" evidence="10">
    <location>
        <position position="69"/>
    </location>
    <ligand>
        <name>Mg(2+)</name>
        <dbReference type="ChEBI" id="CHEBI:18420"/>
    </ligand>
</feature>
<dbReference type="FunFam" id="3.90.950.10:FF:000001">
    <property type="entry name" value="dITP/XTP pyrophosphatase"/>
    <property type="match status" value="1"/>
</dbReference>
<dbReference type="GO" id="GO:0036222">
    <property type="term" value="F:XTP diphosphatase activity"/>
    <property type="evidence" value="ECO:0007669"/>
    <property type="project" value="UniProtKB-UniRule"/>
</dbReference>
<keyword evidence="7 10" id="KW-0546">Nucleotide metabolism</keyword>
<proteinExistence type="inferred from homology"/>
<evidence type="ECO:0000256" key="10">
    <source>
        <dbReference type="HAMAP-Rule" id="MF_01405"/>
    </source>
</evidence>
<gene>
    <name evidence="12" type="ORF">K8I29_15715</name>
</gene>
<organism evidence="12 13">
    <name type="scientific">Candidatus Nitrobium versatile</name>
    <dbReference type="NCBI Taxonomy" id="2884831"/>
    <lineage>
        <taxon>Bacteria</taxon>
        <taxon>Pseudomonadati</taxon>
        <taxon>Nitrospirota</taxon>
        <taxon>Nitrospiria</taxon>
        <taxon>Nitrospirales</taxon>
        <taxon>Nitrospiraceae</taxon>
        <taxon>Candidatus Nitrobium</taxon>
    </lineage>
</organism>
<comment type="subunit">
    <text evidence="2 10">Homodimer.</text>
</comment>
<dbReference type="GO" id="GO:0036220">
    <property type="term" value="F:ITP diphosphatase activity"/>
    <property type="evidence" value="ECO:0007669"/>
    <property type="project" value="UniProtKB-UniRule"/>
</dbReference>
<feature type="active site" description="Proton acceptor" evidence="10">
    <location>
        <position position="69"/>
    </location>
</feature>
<evidence type="ECO:0000313" key="13">
    <source>
        <dbReference type="Proteomes" id="UP000705867"/>
    </source>
</evidence>